<proteinExistence type="predicted"/>
<evidence type="ECO:0000313" key="1">
    <source>
        <dbReference type="EMBL" id="KAJ9109428.1"/>
    </source>
</evidence>
<dbReference type="EMBL" id="JASBWR010000018">
    <property type="protein sequence ID" value="KAJ9109428.1"/>
    <property type="molecule type" value="Genomic_DNA"/>
</dbReference>
<sequence length="171" mass="18946">MEEEGASYSEQILECARRNNTELLLQIKAELNNDSQKLAHLINTTKETITNNSPLHLACRMGHWELIDIILDIEGVEVDPLNREGDTPLHLAVKYCADEPEHGTFVVDNLLDAGADPRIVNSHGLKPIQLVTDNQKLRNLLEGAEYAISMEVTEAEQLAQDEESGSASDSD</sequence>
<protein>
    <submittedName>
        <fullName evidence="1">Uncharacterized protein</fullName>
    </submittedName>
</protein>
<comment type="caution">
    <text evidence="1">The sequence shown here is derived from an EMBL/GenBank/DDBJ whole genome shotgun (WGS) entry which is preliminary data.</text>
</comment>
<dbReference type="Proteomes" id="UP001241377">
    <property type="component" value="Unassembled WGS sequence"/>
</dbReference>
<accession>A0ACC2WDE5</accession>
<gene>
    <name evidence="1" type="ORF">QFC19_002181</name>
</gene>
<reference evidence="1" key="1">
    <citation type="submission" date="2023-04" db="EMBL/GenBank/DDBJ databases">
        <title>Draft Genome sequencing of Naganishia species isolated from polar environments using Oxford Nanopore Technology.</title>
        <authorList>
            <person name="Leo P."/>
            <person name="Venkateswaran K."/>
        </authorList>
    </citation>
    <scope>NUCLEOTIDE SEQUENCE</scope>
    <source>
        <strain evidence="1">MNA-CCFEE 5261</strain>
    </source>
</reference>
<evidence type="ECO:0000313" key="2">
    <source>
        <dbReference type="Proteomes" id="UP001241377"/>
    </source>
</evidence>
<name>A0ACC2WDE5_9TREE</name>
<organism evidence="1 2">
    <name type="scientific">Naganishia cerealis</name>
    <dbReference type="NCBI Taxonomy" id="610337"/>
    <lineage>
        <taxon>Eukaryota</taxon>
        <taxon>Fungi</taxon>
        <taxon>Dikarya</taxon>
        <taxon>Basidiomycota</taxon>
        <taxon>Agaricomycotina</taxon>
        <taxon>Tremellomycetes</taxon>
        <taxon>Filobasidiales</taxon>
        <taxon>Filobasidiaceae</taxon>
        <taxon>Naganishia</taxon>
    </lineage>
</organism>
<keyword evidence="2" id="KW-1185">Reference proteome</keyword>